<dbReference type="RefSeq" id="WP_162659385.1">
    <property type="nucleotide sequence ID" value="NZ_LR593887.1"/>
</dbReference>
<dbReference type="FunCoup" id="A0A6C2YS39">
    <property type="interactions" value="406"/>
</dbReference>
<dbReference type="InterPro" id="IPR036052">
    <property type="entry name" value="TrpB-like_PALP_sf"/>
</dbReference>
<dbReference type="Pfam" id="PF00291">
    <property type="entry name" value="PALP"/>
    <property type="match status" value="1"/>
</dbReference>
<dbReference type="GO" id="GO:0006565">
    <property type="term" value="P:L-serine catabolic process"/>
    <property type="evidence" value="ECO:0007669"/>
    <property type="project" value="TreeGrafter"/>
</dbReference>
<proteinExistence type="inferred from homology"/>
<sequence length="322" mass="34158">MLTIDAILQAQNRLAGKLHRTPLVRSAAISAILGADVYLKLECLQKTGSFKPRGALNKMLTLTESERSAGVVAVSGGNHAQGVAYAGRQLGVATTIVMPETTPRNYLDATRGYGATVVLTPDIRAAFAQAEQMRQQGMVMIHPFDDPLVAAGQGTVALEILADLPEVDRCYVSIGGGGLIAGMGLAFRSIRPQTRVIGVETIGADAMAQALAAGQLVELPAITSIARTLGAPKVSEMTLQAVRDWVESVQVVSDRETVQALFTILERTKQLVEPGAACVLAAAMQQRASFRPNEKIVLLLCGGNLSVSDLVQFAHRFEMLPA</sequence>
<keyword evidence="4" id="KW-0456">Lyase</keyword>
<keyword evidence="3" id="KW-0663">Pyridoxal phosphate</keyword>
<dbReference type="PANTHER" id="PTHR48078:SF6">
    <property type="entry name" value="L-THREONINE DEHYDRATASE CATABOLIC TDCB"/>
    <property type="match status" value="1"/>
</dbReference>
<dbReference type="InterPro" id="IPR050147">
    <property type="entry name" value="Ser/Thr_Dehydratase"/>
</dbReference>
<organism evidence="6">
    <name type="scientific">Tuwongella immobilis</name>
    <dbReference type="NCBI Taxonomy" id="692036"/>
    <lineage>
        <taxon>Bacteria</taxon>
        <taxon>Pseudomonadati</taxon>
        <taxon>Planctomycetota</taxon>
        <taxon>Planctomycetia</taxon>
        <taxon>Gemmatales</taxon>
        <taxon>Gemmataceae</taxon>
        <taxon>Tuwongella</taxon>
    </lineage>
</organism>
<dbReference type="EMBL" id="LR586016">
    <property type="protein sequence ID" value="VIP04286.1"/>
    <property type="molecule type" value="Genomic_DNA"/>
</dbReference>
<dbReference type="CDD" id="cd01562">
    <property type="entry name" value="Thr-dehyd"/>
    <property type="match status" value="1"/>
</dbReference>
<dbReference type="SUPFAM" id="SSF53686">
    <property type="entry name" value="Tryptophan synthase beta subunit-like PLP-dependent enzymes"/>
    <property type="match status" value="1"/>
</dbReference>
<comment type="similarity">
    <text evidence="2">Belongs to the serine/threonine dehydratase family.</text>
</comment>
<dbReference type="InParanoid" id="A0A6C2YS39"/>
<dbReference type="EMBL" id="LR593887">
    <property type="protein sequence ID" value="VTS05935.1"/>
    <property type="molecule type" value="Genomic_DNA"/>
</dbReference>
<evidence type="ECO:0000256" key="4">
    <source>
        <dbReference type="ARBA" id="ARBA00023239"/>
    </source>
</evidence>
<dbReference type="GO" id="GO:0003941">
    <property type="term" value="F:L-serine ammonia-lyase activity"/>
    <property type="evidence" value="ECO:0007669"/>
    <property type="project" value="TreeGrafter"/>
</dbReference>
<protein>
    <recommendedName>
        <fullName evidence="5">Tryptophan synthase beta chain-like PALP domain-containing protein</fullName>
    </recommendedName>
</protein>
<dbReference type="Gene3D" id="3.40.50.1100">
    <property type="match status" value="2"/>
</dbReference>
<evidence type="ECO:0000313" key="7">
    <source>
        <dbReference type="Proteomes" id="UP000464378"/>
    </source>
</evidence>
<dbReference type="GO" id="GO:0004794">
    <property type="term" value="F:threonine deaminase activity"/>
    <property type="evidence" value="ECO:0007669"/>
    <property type="project" value="TreeGrafter"/>
</dbReference>
<dbReference type="Proteomes" id="UP000464378">
    <property type="component" value="Chromosome"/>
</dbReference>
<reference evidence="6" key="1">
    <citation type="submission" date="2019-04" db="EMBL/GenBank/DDBJ databases">
        <authorList>
            <consortium name="Science for Life Laboratories"/>
        </authorList>
    </citation>
    <scope>NUCLEOTIDE SEQUENCE</scope>
    <source>
        <strain evidence="6">MBLW1</strain>
    </source>
</reference>
<dbReference type="PANTHER" id="PTHR48078">
    <property type="entry name" value="THREONINE DEHYDRATASE, MITOCHONDRIAL-RELATED"/>
    <property type="match status" value="1"/>
</dbReference>
<evidence type="ECO:0000313" key="6">
    <source>
        <dbReference type="EMBL" id="VIP04286.1"/>
    </source>
</evidence>
<dbReference type="KEGG" id="tim:GMBLW1_49070"/>
<dbReference type="FunFam" id="3.40.50.1100:FF:000005">
    <property type="entry name" value="Threonine dehydratase catabolic"/>
    <property type="match status" value="1"/>
</dbReference>
<comment type="cofactor">
    <cofactor evidence="1">
        <name>pyridoxal 5'-phosphate</name>
        <dbReference type="ChEBI" id="CHEBI:597326"/>
    </cofactor>
</comment>
<feature type="domain" description="Tryptophan synthase beta chain-like PALP" evidence="5">
    <location>
        <begin position="19"/>
        <end position="302"/>
    </location>
</feature>
<accession>A0A6C2YS39</accession>
<dbReference type="InterPro" id="IPR001926">
    <property type="entry name" value="TrpB-like_PALP"/>
</dbReference>
<gene>
    <name evidence="6" type="ORF">GMBLW1_49070</name>
</gene>
<dbReference type="GO" id="GO:0006567">
    <property type="term" value="P:L-threonine catabolic process"/>
    <property type="evidence" value="ECO:0007669"/>
    <property type="project" value="TreeGrafter"/>
</dbReference>
<evidence type="ECO:0000256" key="2">
    <source>
        <dbReference type="ARBA" id="ARBA00010869"/>
    </source>
</evidence>
<evidence type="ECO:0000256" key="3">
    <source>
        <dbReference type="ARBA" id="ARBA00022898"/>
    </source>
</evidence>
<dbReference type="GO" id="GO:0009097">
    <property type="term" value="P:isoleucine biosynthetic process"/>
    <property type="evidence" value="ECO:0007669"/>
    <property type="project" value="TreeGrafter"/>
</dbReference>
<evidence type="ECO:0000256" key="1">
    <source>
        <dbReference type="ARBA" id="ARBA00001933"/>
    </source>
</evidence>
<evidence type="ECO:0000259" key="5">
    <source>
        <dbReference type="Pfam" id="PF00291"/>
    </source>
</evidence>
<dbReference type="AlphaFoldDB" id="A0A6C2YS39"/>
<name>A0A6C2YS39_9BACT</name>
<keyword evidence="7" id="KW-1185">Reference proteome</keyword>